<dbReference type="Proteomes" id="UP001168528">
    <property type="component" value="Unassembled WGS sequence"/>
</dbReference>
<dbReference type="EMBL" id="JAUKPO010000015">
    <property type="protein sequence ID" value="MDO1448954.1"/>
    <property type="molecule type" value="Genomic_DNA"/>
</dbReference>
<keyword evidence="1" id="KW-0732">Signal</keyword>
<protein>
    <submittedName>
        <fullName evidence="2">Uncharacterized protein</fullName>
    </submittedName>
</protein>
<feature type="chain" id="PRO_5046981685" evidence="1">
    <location>
        <begin position="26"/>
        <end position="372"/>
    </location>
</feature>
<feature type="signal peptide" evidence="1">
    <location>
        <begin position="1"/>
        <end position="25"/>
    </location>
</feature>
<evidence type="ECO:0000256" key="1">
    <source>
        <dbReference type="SAM" id="SignalP"/>
    </source>
</evidence>
<comment type="caution">
    <text evidence="2">The sequence shown here is derived from an EMBL/GenBank/DDBJ whole genome shotgun (WGS) entry which is preliminary data.</text>
</comment>
<sequence>MKTVNFLTNLFFISLLAVLSLSRCSSPEDTEPIKDTTQQGHKEPTALQEILKFDKATKVSGALPAVANISLLKTNTQDTIFALPGIKMPIRISHPKSTILKGIYIAVKQGTFYYDIPIEREEESDTVSVILLEVDPEKEDQTYHIPADIIPYDDTKTPLDKIERIITVEPAAGNTCGILVDKPTTLGDTSGLWTPEWFWFATMVFGPTNEISFLNAPGNNFITNTTYEGCCDPNRPQGKCHPLSTTLNATARATIAYTIESETFTFFTNGTFARQTHERKQNFNPETTDWCSGTAGYTLDDIVVSYFGQHDYLPGDKTISYGTTYASCDLCGYGSRGGDLKHTCHLLIISRQTEASKEIRIYVRNPVSIWYE</sequence>
<evidence type="ECO:0000313" key="3">
    <source>
        <dbReference type="Proteomes" id="UP001168528"/>
    </source>
</evidence>
<gene>
    <name evidence="2" type="ORF">Q0590_21935</name>
</gene>
<proteinExistence type="predicted"/>
<accession>A0ABT8RAC9</accession>
<keyword evidence="3" id="KW-1185">Reference proteome</keyword>
<organism evidence="2 3">
    <name type="scientific">Rhodocytophaga aerolata</name>
    <dbReference type="NCBI Taxonomy" id="455078"/>
    <lineage>
        <taxon>Bacteria</taxon>
        <taxon>Pseudomonadati</taxon>
        <taxon>Bacteroidota</taxon>
        <taxon>Cytophagia</taxon>
        <taxon>Cytophagales</taxon>
        <taxon>Rhodocytophagaceae</taxon>
        <taxon>Rhodocytophaga</taxon>
    </lineage>
</organism>
<reference evidence="2" key="1">
    <citation type="submission" date="2023-07" db="EMBL/GenBank/DDBJ databases">
        <title>The genome sequence of Rhodocytophaga aerolata KACC 12507.</title>
        <authorList>
            <person name="Zhang X."/>
        </authorList>
    </citation>
    <scope>NUCLEOTIDE SEQUENCE</scope>
    <source>
        <strain evidence="2">KACC 12507</strain>
    </source>
</reference>
<name>A0ABT8RAC9_9BACT</name>
<evidence type="ECO:0000313" key="2">
    <source>
        <dbReference type="EMBL" id="MDO1448954.1"/>
    </source>
</evidence>
<dbReference type="RefSeq" id="WP_302039756.1">
    <property type="nucleotide sequence ID" value="NZ_JAUKPO010000015.1"/>
</dbReference>